<evidence type="ECO:0000256" key="4">
    <source>
        <dbReference type="ARBA" id="ARBA00022771"/>
    </source>
</evidence>
<feature type="domain" description="C2H2-type" evidence="9">
    <location>
        <begin position="366"/>
        <end position="394"/>
    </location>
</feature>
<evidence type="ECO:0000256" key="3">
    <source>
        <dbReference type="ARBA" id="ARBA00022737"/>
    </source>
</evidence>
<dbReference type="PROSITE" id="PS00028">
    <property type="entry name" value="ZINC_FINGER_C2H2_1"/>
    <property type="match status" value="2"/>
</dbReference>
<dbReference type="EMBL" id="BGPR01003546">
    <property type="protein sequence ID" value="GBM89523.1"/>
    <property type="molecule type" value="Genomic_DNA"/>
</dbReference>
<keyword evidence="6" id="KW-0539">Nucleus</keyword>
<keyword evidence="2" id="KW-0479">Metal-binding</keyword>
<dbReference type="PANTHER" id="PTHR24376">
    <property type="entry name" value="ZINC FINGER PROTEIN"/>
    <property type="match status" value="1"/>
</dbReference>
<evidence type="ECO:0000313" key="11">
    <source>
        <dbReference type="Proteomes" id="UP000499080"/>
    </source>
</evidence>
<evidence type="ECO:0000259" key="9">
    <source>
        <dbReference type="PROSITE" id="PS50157"/>
    </source>
</evidence>
<keyword evidence="11" id="KW-1185">Reference proteome</keyword>
<evidence type="ECO:0000256" key="2">
    <source>
        <dbReference type="ARBA" id="ARBA00022723"/>
    </source>
</evidence>
<dbReference type="GO" id="GO:0008270">
    <property type="term" value="F:zinc ion binding"/>
    <property type="evidence" value="ECO:0007669"/>
    <property type="project" value="UniProtKB-KW"/>
</dbReference>
<dbReference type="Gene3D" id="3.30.160.60">
    <property type="entry name" value="Classic Zinc Finger"/>
    <property type="match status" value="1"/>
</dbReference>
<keyword evidence="4 7" id="KW-0863">Zinc-finger</keyword>
<dbReference type="InterPro" id="IPR013087">
    <property type="entry name" value="Znf_C2H2_type"/>
</dbReference>
<dbReference type="OrthoDB" id="7470218at2759"/>
<dbReference type="SMART" id="SM00355">
    <property type="entry name" value="ZnF_C2H2"/>
    <property type="match status" value="5"/>
</dbReference>
<evidence type="ECO:0000256" key="5">
    <source>
        <dbReference type="ARBA" id="ARBA00022833"/>
    </source>
</evidence>
<keyword evidence="5" id="KW-0862">Zinc</keyword>
<evidence type="ECO:0000256" key="6">
    <source>
        <dbReference type="ARBA" id="ARBA00023242"/>
    </source>
</evidence>
<evidence type="ECO:0000313" key="10">
    <source>
        <dbReference type="EMBL" id="GBM89523.1"/>
    </source>
</evidence>
<feature type="domain" description="C2H2-type" evidence="9">
    <location>
        <begin position="316"/>
        <end position="343"/>
    </location>
</feature>
<gene>
    <name evidence="10" type="ORF">AVEN_15326_1</name>
</gene>
<comment type="caution">
    <text evidence="10">The sequence shown here is derived from an EMBL/GenBank/DDBJ whole genome shotgun (WGS) entry which is preliminary data.</text>
</comment>
<dbReference type="Proteomes" id="UP000499080">
    <property type="component" value="Unassembled WGS sequence"/>
</dbReference>
<evidence type="ECO:0000256" key="7">
    <source>
        <dbReference type="PROSITE-ProRule" id="PRU00042"/>
    </source>
</evidence>
<name>A0A4Y2JGS7_ARAVE</name>
<dbReference type="SUPFAM" id="SSF57667">
    <property type="entry name" value="beta-beta-alpha zinc fingers"/>
    <property type="match status" value="1"/>
</dbReference>
<organism evidence="10 11">
    <name type="scientific">Araneus ventricosus</name>
    <name type="common">Orbweaver spider</name>
    <name type="synonym">Epeira ventricosa</name>
    <dbReference type="NCBI Taxonomy" id="182803"/>
    <lineage>
        <taxon>Eukaryota</taxon>
        <taxon>Metazoa</taxon>
        <taxon>Ecdysozoa</taxon>
        <taxon>Arthropoda</taxon>
        <taxon>Chelicerata</taxon>
        <taxon>Arachnida</taxon>
        <taxon>Araneae</taxon>
        <taxon>Araneomorphae</taxon>
        <taxon>Entelegynae</taxon>
        <taxon>Araneoidea</taxon>
        <taxon>Araneidae</taxon>
        <taxon>Araneus</taxon>
    </lineage>
</organism>
<comment type="subcellular location">
    <subcellularLocation>
        <location evidence="1">Nucleus</location>
    </subcellularLocation>
</comment>
<accession>A0A4Y2JGS7</accession>
<dbReference type="GO" id="GO:0005634">
    <property type="term" value="C:nucleus"/>
    <property type="evidence" value="ECO:0007669"/>
    <property type="project" value="UniProtKB-SubCell"/>
</dbReference>
<feature type="domain" description="C2H2-type" evidence="9">
    <location>
        <begin position="395"/>
        <end position="422"/>
    </location>
</feature>
<reference evidence="10 11" key="1">
    <citation type="journal article" date="2019" name="Sci. Rep.">
        <title>Orb-weaving spider Araneus ventricosus genome elucidates the spidroin gene catalogue.</title>
        <authorList>
            <person name="Kono N."/>
            <person name="Nakamura H."/>
            <person name="Ohtoshi R."/>
            <person name="Moran D.A.P."/>
            <person name="Shinohara A."/>
            <person name="Yoshida Y."/>
            <person name="Fujiwara M."/>
            <person name="Mori M."/>
            <person name="Tomita M."/>
            <person name="Arakawa K."/>
        </authorList>
    </citation>
    <scope>NUCLEOTIDE SEQUENCE [LARGE SCALE GENOMIC DNA]</scope>
</reference>
<evidence type="ECO:0000256" key="8">
    <source>
        <dbReference type="SAM" id="MobiDB-lite"/>
    </source>
</evidence>
<evidence type="ECO:0000256" key="1">
    <source>
        <dbReference type="ARBA" id="ARBA00004123"/>
    </source>
</evidence>
<proteinExistence type="predicted"/>
<sequence length="442" mass="50995">MPHPPMPEPVNVRPGYCIPAEDASTQTIDEDFILPGTTRDAITKNSEKDFGVREKIIYEGKNSAVTSENSKQNRKRNVSSHKMITHDRDAHKRLRPEICGMSDPLVSIFHEQGGINPDSRTDIRATTSQIELDNRSFTDIHPEFLNIKESHSHNQGVQVLGYLENKNIFTGQNTASNMNISRNENAPDEVSGSERSKGKIAFSVDILAVPGPSRPHENIPQSNVCQNNPQNMSRLILQTVEEMKKTSMCLACEQKIAKHVNENEGKNPYKCCQCRYRSNEEDYLLMHICREHLSEPFFCNICKVRYAEVGSHESEHPCNLCEKSFQCITQLEDHYLIHEEHHSKFCRICESEIDKHATKRKGRDFYKCCRNCPHEFDNKKIFQNHLYTHSKFKLFKCDYCGERFTIKISLKSHSKTHPKCKICRKTFVDRNSLDAHCLEEHR</sequence>
<dbReference type="PANTHER" id="PTHR24376:SF235">
    <property type="entry name" value="C2H2-TYPE DOMAIN-CONTAINING PROTEIN"/>
    <property type="match status" value="1"/>
</dbReference>
<dbReference type="AlphaFoldDB" id="A0A4Y2JGS7"/>
<keyword evidence="3" id="KW-0677">Repeat</keyword>
<feature type="region of interest" description="Disordered" evidence="8">
    <location>
        <begin position="63"/>
        <end position="83"/>
    </location>
</feature>
<dbReference type="InterPro" id="IPR036236">
    <property type="entry name" value="Znf_C2H2_sf"/>
</dbReference>
<dbReference type="PROSITE" id="PS50157">
    <property type="entry name" value="ZINC_FINGER_C2H2_2"/>
    <property type="match status" value="3"/>
</dbReference>
<protein>
    <recommendedName>
        <fullName evidence="9">C2H2-type domain-containing protein</fullName>
    </recommendedName>
</protein>